<feature type="coiled-coil region" evidence="1">
    <location>
        <begin position="1111"/>
        <end position="1190"/>
    </location>
</feature>
<name>A0AA88ARA4_FICCA</name>
<feature type="coiled-coil region" evidence="1">
    <location>
        <begin position="1416"/>
        <end position="1481"/>
    </location>
</feature>
<proteinExistence type="predicted"/>
<feature type="region of interest" description="Disordered" evidence="2">
    <location>
        <begin position="157"/>
        <end position="277"/>
    </location>
</feature>
<evidence type="ECO:0000259" key="3">
    <source>
        <dbReference type="PROSITE" id="PS51840"/>
    </source>
</evidence>
<feature type="coiled-coil region" evidence="1">
    <location>
        <begin position="520"/>
        <end position="572"/>
    </location>
</feature>
<evidence type="ECO:0000256" key="2">
    <source>
        <dbReference type="SAM" id="MobiDB-lite"/>
    </source>
</evidence>
<dbReference type="PROSITE" id="PS51840">
    <property type="entry name" value="C2_NT"/>
    <property type="match status" value="1"/>
</dbReference>
<feature type="coiled-coil region" evidence="1">
    <location>
        <begin position="1624"/>
        <end position="1651"/>
    </location>
</feature>
<evidence type="ECO:0000256" key="1">
    <source>
        <dbReference type="SAM" id="Coils"/>
    </source>
</evidence>
<feature type="coiled-coil region" evidence="1">
    <location>
        <begin position="1536"/>
        <end position="1581"/>
    </location>
</feature>
<feature type="coiled-coil region" evidence="1">
    <location>
        <begin position="1791"/>
        <end position="1818"/>
    </location>
</feature>
<accession>A0AA88ARA4</accession>
<sequence>MSRITKWKFEKTKVKVVFRLQFHATHIPQPGWDKLFISFIPADSGKATSKTTKANVRSGACKWADPIYETTRLLQDIKTKQYDEKFYKLVVAMGSSRSSVLGEAIINLCHYADALKPSVVALPLQGSDSGAILHVTVQLLTSKTGFREFELQRELRERGLQSTSDESTTRKLSSSEDNLNDPTDKVNARVRFKEELPPLEEVGASEEYADSAVGFDGSSSTSESLYTEKHDMSSTHEVESLKSTASGDLVGPSLSQSPQPEKGDRSDQRLLPHGSNDWAHHGWSSDYSADIDMANVYEENSRLRRSLETAESSIHHLKLEVSSMQSHADDIGTEAQKFAQLLASELASGEQLAREVSVLRSECSNFKADLEQLKDSKLNTPFTTKGTIETGQESFLQELQLRWLKGLLDVEDKIKEIQSKGSFGFQERDIRSFNSDLEALRGVLHDLKQGTGQAISGLNMVGGKETGEMTLHKADRLLPGTRLTADFYQPDDMLHCLDIPCLVSQEIDPADAHSVMKGKVFELIKEVDELKVEREGLTRKMDQMECYYEALVQELEENQRQMMGELQNLRNEHSTCLYTISATKAEMENMHKDMNKQMMLFSEEKSNLDSLNKDLERRALAGEAALKRARLNYSIAVNQLQKDLELLSVQVLSMYETNENLLKQAFSDSSQPITLSYDEVTENKKLEAKEVQAMKPSLRQNRFEGVKKRNLDGEIISEDLKRSLILQKGLYQKVEEEVHEVHLVNVHLDIFSKTLQGTLLEASAEFRLLKERVNELTQKLEFSTESKELLMLRLQSSMDEVRRLTEYKEACEVKFNDMALQIQLLETNFQNVTRENFLLSEKITEYETLIKELSSCETKYQACSMEKLELEELLKKEMLENGNHQNKISSLQEEMRAMRSEFEELVSLRENLQSTVNFLHDKLKNLLAFYDERYNGLPIWSESVSRGLESEDLAGTVMRLEELQHTACEKISRVLEEKEDLVHQRDEAQMLLNTAESDKLDMKQKFEDDIRNIMDKLDVSGKLMQKLQSEVEAIANRLKISSETEETYAQQHGELLSAFDRLEVELQQLTSKNKDLAQEIMALEGVSEELGRFKLETAALSKDKETLVMTLKDKNEESAKLEVELNSLRSSLQSLHDELDVERSSKSKLESKVTDLTAQLNEKHSALLNFDQKNAELVHLRQLVTDLEQEKSSVFCTLSASERSLKAAQEECSSISFLEAEISELHQLSIASDVKFTFTKTQYESYIEELRMKYLNIESKLNGCLAAEARHIEENAKLMTSLDLLRSELDASIAQNRQLLDTNSGIMTELDEFKKRVESMEATSHVNTRKHALEVGRLEGMVVKYEEEIDNLMLLKEELEVKLLVLKFTLDSSTAQNRTLLDSNNSIRVEFDEFKNRAESTGATSHVNTREHALEIERLEGMLVKNEEEIDKLMLVKEELEVNLLVLKFKLEEQQPQIALLEEYKHELLTLQKKYDEITHRLSEQVLKTEEFKNLSIHLRELKDKADAECLQAREKRKPEGPPPAVQESLRIVFIKEQYETKLQELKLQLSISKKHGEEILMKLQDAIDELENRRRSEASHSKRNEELGMRILELESDLHSAISEKREIMRAYDVMKAENECSLISLECCKEELEASLQKCSEEKSKFAVELTSMKDLLERYTSAVNNQGDKAGSISDESVSRTPQEKNSVSGNPTSERFNADMIHGSGAKDELSIKFSNQNISNDCLEVESAFLTPTNEADQSNALIEVQRKQDVLTSGSVNSNNVQLSEDGMQHSDTKHLALVNDHFKGQSLKSSMEHLNKELEKMKHESLLLSQDDHQFDPVSPSLQRELMQLHKVNEELGGKFPSFNEFPCNGNALERVLALEMELAETLQEKKKSSTHFQSSFLKQHSDEEAVFKSFRDINELIKDMLEVKGRYAAVETELKEMHERYSQLSLQFAEVEGERQKLMMTLKNVRASKKVPLLNRSSTVPPGGPFS</sequence>
<feature type="domain" description="C2 NT-type" evidence="3">
    <location>
        <begin position="6"/>
        <end position="141"/>
    </location>
</feature>
<keyword evidence="5" id="KW-1185">Reference proteome</keyword>
<comment type="caution">
    <text evidence="4">The sequence shown here is derived from an EMBL/GenBank/DDBJ whole genome shotgun (WGS) entry which is preliminary data.</text>
</comment>
<reference evidence="4" key="1">
    <citation type="submission" date="2023-07" db="EMBL/GenBank/DDBJ databases">
        <title>draft genome sequence of fig (Ficus carica).</title>
        <authorList>
            <person name="Takahashi T."/>
            <person name="Nishimura K."/>
        </authorList>
    </citation>
    <scope>NUCLEOTIDE SEQUENCE</scope>
</reference>
<dbReference type="InterPro" id="IPR019448">
    <property type="entry name" value="NT-C2"/>
</dbReference>
<feature type="coiled-coil region" evidence="1">
    <location>
        <begin position="1024"/>
        <end position="1086"/>
    </location>
</feature>
<feature type="compositionally biased region" description="Polar residues" evidence="2">
    <location>
        <begin position="1677"/>
        <end position="1699"/>
    </location>
</feature>
<feature type="coiled-coil region" evidence="1">
    <location>
        <begin position="874"/>
        <end position="915"/>
    </location>
</feature>
<keyword evidence="1" id="KW-0175">Coiled coil</keyword>
<feature type="region of interest" description="Disordered" evidence="2">
    <location>
        <begin position="1668"/>
        <end position="1700"/>
    </location>
</feature>
<feature type="compositionally biased region" description="Basic and acidic residues" evidence="2">
    <location>
        <begin position="182"/>
        <end position="196"/>
    </location>
</feature>
<dbReference type="EMBL" id="BTGU01000020">
    <property type="protein sequence ID" value="GMN45261.1"/>
    <property type="molecule type" value="Genomic_DNA"/>
</dbReference>
<evidence type="ECO:0000313" key="4">
    <source>
        <dbReference type="EMBL" id="GMN45261.1"/>
    </source>
</evidence>
<feature type="compositionally biased region" description="Basic and acidic residues" evidence="2">
    <location>
        <begin position="261"/>
        <end position="270"/>
    </location>
</feature>
<dbReference type="Proteomes" id="UP001187192">
    <property type="component" value="Unassembled WGS sequence"/>
</dbReference>
<feature type="compositionally biased region" description="Basic and acidic residues" evidence="2">
    <location>
        <begin position="226"/>
        <end position="240"/>
    </location>
</feature>
<protein>
    <recommendedName>
        <fullName evidence="3">C2 NT-type domain-containing protein</fullName>
    </recommendedName>
</protein>
<feature type="coiled-coil region" evidence="1">
    <location>
        <begin position="293"/>
        <end position="320"/>
    </location>
</feature>
<evidence type="ECO:0000313" key="5">
    <source>
        <dbReference type="Proteomes" id="UP001187192"/>
    </source>
</evidence>
<dbReference type="PANTHER" id="PTHR34452">
    <property type="entry name" value="MYOSIN HEAVY CHAIN-RELATED PROTEIN"/>
    <property type="match status" value="1"/>
</dbReference>
<dbReference type="Pfam" id="PF10358">
    <property type="entry name" value="NT-C2"/>
    <property type="match status" value="1"/>
</dbReference>
<feature type="coiled-coil region" evidence="1">
    <location>
        <begin position="1919"/>
        <end position="1946"/>
    </location>
</feature>
<organism evidence="4 5">
    <name type="scientific">Ficus carica</name>
    <name type="common">Common fig</name>
    <dbReference type="NCBI Taxonomy" id="3494"/>
    <lineage>
        <taxon>Eukaryota</taxon>
        <taxon>Viridiplantae</taxon>
        <taxon>Streptophyta</taxon>
        <taxon>Embryophyta</taxon>
        <taxon>Tracheophyta</taxon>
        <taxon>Spermatophyta</taxon>
        <taxon>Magnoliopsida</taxon>
        <taxon>eudicotyledons</taxon>
        <taxon>Gunneridae</taxon>
        <taxon>Pentapetalae</taxon>
        <taxon>rosids</taxon>
        <taxon>fabids</taxon>
        <taxon>Rosales</taxon>
        <taxon>Moraceae</taxon>
        <taxon>Ficeae</taxon>
        <taxon>Ficus</taxon>
    </lineage>
</organism>
<gene>
    <name evidence="4" type="ORF">TIFTF001_014449</name>
</gene>
<dbReference type="PANTHER" id="PTHR34452:SF1">
    <property type="entry name" value="SPORULATION-SPECIFIC PROTEIN"/>
    <property type="match status" value="1"/>
</dbReference>
<feature type="compositionally biased region" description="Polar residues" evidence="2">
    <location>
        <begin position="162"/>
        <end position="181"/>
    </location>
</feature>